<dbReference type="RefSeq" id="XP_038078469.1">
    <property type="nucleotide sequence ID" value="XM_038222541.1"/>
</dbReference>
<sequence length="1260" mass="137285">MPSLIWRLVLAIFLTARQNFIEAGQVSGKCEPITVSTCRGSGVLHRYTRMPVEVPGPGPMDHQHFMTQHEAVGQLQPYLPIMSKARGCREYLKPLLCAVYLRPCDHESVGGSLPCRDLCEKAQASCKRTMRHVGLDWPRQLDCTRFPSATQYSTCMSALNVGPVEEVRDSADNVPTVEVRVTCSYELSPKIQPQWLTPDGNLITDDEMERIFAQRVNKHTTNLVILRYTDSFDSGNYTCIVGDSEFTRSVTLANIYEPEEEQTTCEPIPDFWWCRSNVNYAEIQLPNTYGMRTKDEIRHKLERYSEVARSGCSQYIGAALCATYLTECDSSRDAHRPMLCRDLCEKVDRECAEAFREGGVEPLSCDGVVRHTDGDCYNGIEISPAESFDTATGKRVEVECYHAPIVRAVWVTPDGASLRIPGDPESRITVEVEGRNILRLVINDFVDFKDAGRYTCSDWDTFNRTITIDNIYQPNVTTPSRPEIEIGEVNQVDVLGIRFTSVACVSTSQPPFLPIWLDLYGAVVPLDEANPFSRFIASKVSESEAMLFIRDFEDSTDAGVYTCLGQGPDSAQTIVIGDITLGPQINLTEPQGEIVIGDVTISDFAGSVIASVGCTSTSIPPFQPIWLDIYGAVVSRDISANPFSRNFAVNTSDGITGLFIRDFKDSTDAGVYTCLGQGPDSAQTIVIGDITLGPQVNLTDPSKQPQGEIVIGEVTTMNIAGFMMTSVGCASTSIPPFQPIWLDIYGAVVPRDISANPFSRHFAVNTSDSVTGLIIRDFKDSTDAGVYTCLGQGPDSAQTVVIGDITLGPQVNLTDPSKQPPDEIEISEVVTLDIIGSIYASVACISKSSTPFQPIWLDLYGAVVPIAEDIPTNQSSRILAVRSSDGVTGLVISDFKDSTDAGVYTCLGQDPDSAQTIVIGDITQGPLANPTTLPSVAEPSEQPTDEIVIGEVSTINVVGSVYASVSCTSQSSPPFQPIWLDLYGAVVPRDIVRNPFSHHFGVNTSDSVTELVIKDFEDSTDAGVYTCLGQGPDSAQTIVIGDITQGPLANPSEQPPCEEIRIPDCSVGIGYSSTYVPSLVGLGQNELGDVFRGLEPVFANPCSPYFRPYMCALYLPPCRERAVLPCKELCLTAVDQCAETLRITFSVEELAGMRESCASMPSENEPGAKCHNVKEVEIGAVAGAGTRRVTVECTYNLLPPVQPRWFSPSGREILSGSWRRVRVIESSDSITVLEIKNYAPHIDEGSYTCAGPIQRVTVDL</sequence>
<dbReference type="GeneID" id="119745886"/>
<evidence type="ECO:0000256" key="4">
    <source>
        <dbReference type="SAM" id="SignalP"/>
    </source>
</evidence>
<dbReference type="OrthoDB" id="5985572at2759"/>
<evidence type="ECO:0000256" key="2">
    <source>
        <dbReference type="ARBA" id="ARBA00023157"/>
    </source>
</evidence>
<feature type="signal peptide" evidence="4">
    <location>
        <begin position="1"/>
        <end position="23"/>
    </location>
</feature>
<dbReference type="EnsemblMetazoa" id="XM_038222541.1">
    <property type="protein sequence ID" value="XP_038078469.1"/>
    <property type="gene ID" value="LOC119745886"/>
</dbReference>
<dbReference type="SUPFAM" id="SSF63501">
    <property type="entry name" value="Frizzled cysteine-rich domain"/>
    <property type="match status" value="3"/>
</dbReference>
<evidence type="ECO:0000313" key="7">
    <source>
        <dbReference type="EnsemblMetazoa" id="XP_038078469.1"/>
    </source>
</evidence>
<keyword evidence="4" id="KW-0732">Signal</keyword>
<dbReference type="InterPro" id="IPR036790">
    <property type="entry name" value="Frizzled_dom_sf"/>
</dbReference>
<dbReference type="GO" id="GO:0042813">
    <property type="term" value="F:Wnt receptor activity"/>
    <property type="evidence" value="ECO:0007669"/>
    <property type="project" value="TreeGrafter"/>
</dbReference>
<dbReference type="InterPro" id="IPR015526">
    <property type="entry name" value="Frizzled/SFRP"/>
</dbReference>
<feature type="domain" description="Ig-like" evidence="6">
    <location>
        <begin position="147"/>
        <end position="251"/>
    </location>
</feature>
<dbReference type="InterPro" id="IPR013783">
    <property type="entry name" value="Ig-like_fold"/>
</dbReference>
<feature type="disulfide bond" evidence="3">
    <location>
        <begin position="1065"/>
        <end position="1111"/>
    </location>
</feature>
<feature type="domain" description="Ig-like" evidence="6">
    <location>
        <begin position="809"/>
        <end position="918"/>
    </location>
</feature>
<dbReference type="AlphaFoldDB" id="A0A914BQN2"/>
<evidence type="ECO:0000256" key="3">
    <source>
        <dbReference type="PROSITE-ProRule" id="PRU00090"/>
    </source>
</evidence>
<dbReference type="SUPFAM" id="SSF48726">
    <property type="entry name" value="Immunoglobulin"/>
    <property type="match status" value="2"/>
</dbReference>
<dbReference type="Pfam" id="PF01392">
    <property type="entry name" value="Fz"/>
    <property type="match status" value="3"/>
</dbReference>
<dbReference type="InterPro" id="IPR007110">
    <property type="entry name" value="Ig-like_dom"/>
</dbReference>
<keyword evidence="2 3" id="KW-1015">Disulfide bond</keyword>
<feature type="domain" description="FZ" evidence="5">
    <location>
        <begin position="260"/>
        <end position="379"/>
    </location>
</feature>
<feature type="domain" description="Ig-like" evidence="6">
    <location>
        <begin position="1161"/>
        <end position="1249"/>
    </location>
</feature>
<feature type="disulfide bond" evidence="3">
    <location>
        <begin position="1057"/>
        <end position="1118"/>
    </location>
</feature>
<dbReference type="GO" id="GO:0005886">
    <property type="term" value="C:plasma membrane"/>
    <property type="evidence" value="ECO:0007669"/>
    <property type="project" value="TreeGrafter"/>
</dbReference>
<evidence type="ECO:0000259" key="5">
    <source>
        <dbReference type="PROSITE" id="PS50038"/>
    </source>
</evidence>
<dbReference type="GO" id="GO:0035567">
    <property type="term" value="P:non-canonical Wnt signaling pathway"/>
    <property type="evidence" value="ECO:0007669"/>
    <property type="project" value="TreeGrafter"/>
</dbReference>
<dbReference type="GO" id="GO:0017147">
    <property type="term" value="F:Wnt-protein binding"/>
    <property type="evidence" value="ECO:0007669"/>
    <property type="project" value="TreeGrafter"/>
</dbReference>
<feature type="domain" description="FZ" evidence="5">
    <location>
        <begin position="25"/>
        <end position="158"/>
    </location>
</feature>
<dbReference type="InterPro" id="IPR036179">
    <property type="entry name" value="Ig-like_dom_sf"/>
</dbReference>
<dbReference type="CDD" id="cd07066">
    <property type="entry name" value="CRD_FZ"/>
    <property type="match status" value="3"/>
</dbReference>
<dbReference type="Gene3D" id="1.10.2000.10">
    <property type="entry name" value="Frizzled cysteine-rich domain"/>
    <property type="match status" value="3"/>
</dbReference>
<feature type="domain" description="Ig-like" evidence="6">
    <location>
        <begin position="474"/>
        <end position="575"/>
    </location>
</feature>
<feature type="chain" id="PRO_5036996269" evidence="4">
    <location>
        <begin position="24"/>
        <end position="1260"/>
    </location>
</feature>
<feature type="domain" description="Ig-like" evidence="6">
    <location>
        <begin position="694"/>
        <end position="801"/>
    </location>
</feature>
<reference evidence="7" key="1">
    <citation type="submission" date="2022-11" db="UniProtKB">
        <authorList>
            <consortium name="EnsemblMetazoa"/>
        </authorList>
    </citation>
    <scope>IDENTIFICATION</scope>
</reference>
<feature type="domain" description="Ig-like" evidence="6">
    <location>
        <begin position="934"/>
        <end position="1039"/>
    </location>
</feature>
<keyword evidence="8" id="KW-1185">Reference proteome</keyword>
<accession>A0A914BQN2</accession>
<dbReference type="GO" id="GO:0060070">
    <property type="term" value="P:canonical Wnt signaling pathway"/>
    <property type="evidence" value="ECO:0007669"/>
    <property type="project" value="TreeGrafter"/>
</dbReference>
<dbReference type="CDD" id="cd00096">
    <property type="entry name" value="Ig"/>
    <property type="match status" value="1"/>
</dbReference>
<evidence type="ECO:0000313" key="8">
    <source>
        <dbReference type="Proteomes" id="UP000887568"/>
    </source>
</evidence>
<dbReference type="PROSITE" id="PS50835">
    <property type="entry name" value="IG_LIKE"/>
    <property type="match status" value="7"/>
</dbReference>
<keyword evidence="1" id="KW-0217">Developmental protein</keyword>
<feature type="disulfide bond" evidence="3">
    <location>
        <begin position="119"/>
        <end position="143"/>
    </location>
</feature>
<organism evidence="7 8">
    <name type="scientific">Patiria miniata</name>
    <name type="common">Bat star</name>
    <name type="synonym">Asterina miniata</name>
    <dbReference type="NCBI Taxonomy" id="46514"/>
    <lineage>
        <taxon>Eukaryota</taxon>
        <taxon>Metazoa</taxon>
        <taxon>Echinodermata</taxon>
        <taxon>Eleutherozoa</taxon>
        <taxon>Asterozoa</taxon>
        <taxon>Asteroidea</taxon>
        <taxon>Valvatacea</taxon>
        <taxon>Valvatida</taxon>
        <taxon>Asterinidae</taxon>
        <taxon>Patiria</taxon>
    </lineage>
</organism>
<feature type="domain" description="Ig-like" evidence="6">
    <location>
        <begin position="583"/>
        <end position="686"/>
    </location>
</feature>
<dbReference type="SMART" id="SM00063">
    <property type="entry name" value="FRI"/>
    <property type="match status" value="2"/>
</dbReference>
<comment type="caution">
    <text evidence="3">Lacks conserved residue(s) required for the propagation of feature annotation.</text>
</comment>
<dbReference type="PROSITE" id="PS50038">
    <property type="entry name" value="FZ"/>
    <property type="match status" value="3"/>
</dbReference>
<dbReference type="InterPro" id="IPR020067">
    <property type="entry name" value="Frizzled_dom"/>
</dbReference>
<feature type="disulfide bond" evidence="3">
    <location>
        <begin position="88"/>
        <end position="126"/>
    </location>
</feature>
<protein>
    <submittedName>
        <fullName evidence="7">Uncharacterized protein</fullName>
    </submittedName>
</protein>
<dbReference type="PANTHER" id="PTHR11309">
    <property type="entry name" value="FRIZZLED"/>
    <property type="match status" value="1"/>
</dbReference>
<evidence type="ECO:0000259" key="6">
    <source>
        <dbReference type="PROSITE" id="PS50835"/>
    </source>
</evidence>
<proteinExistence type="predicted"/>
<dbReference type="Gene3D" id="2.60.40.10">
    <property type="entry name" value="Immunoglobulins"/>
    <property type="match status" value="2"/>
</dbReference>
<feature type="domain" description="FZ" evidence="5">
    <location>
        <begin position="1052"/>
        <end position="1173"/>
    </location>
</feature>
<evidence type="ECO:0000256" key="1">
    <source>
        <dbReference type="ARBA" id="ARBA00022473"/>
    </source>
</evidence>
<dbReference type="Proteomes" id="UP000887568">
    <property type="component" value="Unplaced"/>
</dbReference>
<name>A0A914BQN2_PATMI</name>